<keyword evidence="3 9" id="KW-0812">Transmembrane</keyword>
<accession>A0A4C2AD50</accession>
<evidence type="ECO:0000256" key="3">
    <source>
        <dbReference type="ARBA" id="ARBA00022692"/>
    </source>
</evidence>
<evidence type="ECO:0000256" key="6">
    <source>
        <dbReference type="ARBA" id="ARBA00023136"/>
    </source>
</evidence>
<keyword evidence="11" id="KW-1185">Reference proteome</keyword>
<keyword evidence="5 9" id="KW-1133">Transmembrane helix</keyword>
<comment type="caution">
    <text evidence="10">The sequence shown here is derived from an EMBL/GenBank/DDBJ whole genome shotgun (WGS) entry which is preliminary data.</text>
</comment>
<proteinExistence type="inferred from homology"/>
<comment type="subcellular location">
    <subcellularLocation>
        <location evidence="1">Membrane</location>
        <topology evidence="1">Multi-pass membrane protein</topology>
    </subcellularLocation>
</comment>
<dbReference type="OrthoDB" id="416618at2759"/>
<reference evidence="10 11" key="1">
    <citation type="journal article" date="2019" name="Commun. Biol.">
        <title>The bagworm genome reveals a unique fibroin gene that provides high tensile strength.</title>
        <authorList>
            <person name="Kono N."/>
            <person name="Nakamura H."/>
            <person name="Ohtoshi R."/>
            <person name="Tomita M."/>
            <person name="Numata K."/>
            <person name="Arakawa K."/>
        </authorList>
    </citation>
    <scope>NUCLEOTIDE SEQUENCE [LARGE SCALE GENOMIC DNA]</scope>
</reference>
<dbReference type="GO" id="GO:0016020">
    <property type="term" value="C:membrane"/>
    <property type="evidence" value="ECO:0007669"/>
    <property type="project" value="UniProtKB-SubCell"/>
</dbReference>
<evidence type="ECO:0000256" key="7">
    <source>
        <dbReference type="ARBA" id="ARBA00023180"/>
    </source>
</evidence>
<dbReference type="Proteomes" id="UP000299102">
    <property type="component" value="Unassembled WGS sequence"/>
</dbReference>
<keyword evidence="7" id="KW-0325">Glycoprotein</keyword>
<comment type="similarity">
    <text evidence="2">Belongs to the SID1 family.</text>
</comment>
<feature type="transmembrane region" description="Helical" evidence="9">
    <location>
        <begin position="167"/>
        <end position="189"/>
    </location>
</feature>
<feature type="region of interest" description="Disordered" evidence="8">
    <location>
        <begin position="55"/>
        <end position="140"/>
    </location>
</feature>
<gene>
    <name evidence="10" type="primary">SIDT2</name>
    <name evidence="10" type="ORF">EVAR_88865_1</name>
</gene>
<dbReference type="AlphaFoldDB" id="A0A4C2AD50"/>
<evidence type="ECO:0000313" key="10">
    <source>
        <dbReference type="EMBL" id="GBP98566.1"/>
    </source>
</evidence>
<feature type="compositionally biased region" description="Acidic residues" evidence="8">
    <location>
        <begin position="59"/>
        <end position="69"/>
    </location>
</feature>
<keyword evidence="4" id="KW-0732">Signal</keyword>
<keyword evidence="6 9" id="KW-0472">Membrane</keyword>
<sequence>MSVEAERLRLVFHSTSHLVLWHESHGKFGVIFIEVFFFKTQAIKPRPSIMSAATFDSSDMSDTDSEAEAESSAAVSRQGTRSTQASSLALTANAERVPRNGHQGSPIERQNGQNVAQDASNDQQNTEQSVPDSTDANSTPFGLPAQLRLAALARRHHRVLRARSNRYLWILITVATFYALPVMQFVAAFQVDRWTSATTTCAHPAGQVSDFNHVFRTSVTCCWACCSCCRSTAAASAARRHPLNDVIAAPLPVAFSTHESGLSPLIRVAGVRHPGALRSAVLAGRGHDGGGAAVGHLSHLPQQA</sequence>
<dbReference type="Pfam" id="PF13965">
    <property type="entry name" value="SID-1_RNA_chan"/>
    <property type="match status" value="1"/>
</dbReference>
<evidence type="ECO:0000256" key="2">
    <source>
        <dbReference type="ARBA" id="ARBA00006618"/>
    </source>
</evidence>
<evidence type="ECO:0000256" key="5">
    <source>
        <dbReference type="ARBA" id="ARBA00022989"/>
    </source>
</evidence>
<evidence type="ECO:0000256" key="4">
    <source>
        <dbReference type="ARBA" id="ARBA00022729"/>
    </source>
</evidence>
<evidence type="ECO:0000256" key="8">
    <source>
        <dbReference type="SAM" id="MobiDB-lite"/>
    </source>
</evidence>
<evidence type="ECO:0000256" key="9">
    <source>
        <dbReference type="SAM" id="Phobius"/>
    </source>
</evidence>
<feature type="compositionally biased region" description="Polar residues" evidence="8">
    <location>
        <begin position="108"/>
        <end position="140"/>
    </location>
</feature>
<dbReference type="EMBL" id="BGZK01003167">
    <property type="protein sequence ID" value="GBP98566.1"/>
    <property type="molecule type" value="Genomic_DNA"/>
</dbReference>
<dbReference type="STRING" id="151549.A0A4C2AD50"/>
<dbReference type="InterPro" id="IPR025958">
    <property type="entry name" value="SID1_TM_fam"/>
</dbReference>
<evidence type="ECO:0000256" key="1">
    <source>
        <dbReference type="ARBA" id="ARBA00004141"/>
    </source>
</evidence>
<evidence type="ECO:0000313" key="11">
    <source>
        <dbReference type="Proteomes" id="UP000299102"/>
    </source>
</evidence>
<feature type="compositionally biased region" description="Polar residues" evidence="8">
    <location>
        <begin position="75"/>
        <end position="90"/>
    </location>
</feature>
<protein>
    <submittedName>
        <fullName evidence="10">SID1 transmembrane family member 2</fullName>
    </submittedName>
</protein>
<name>A0A4C2AD50_EUMVA</name>
<organism evidence="10 11">
    <name type="scientific">Eumeta variegata</name>
    <name type="common">Bagworm moth</name>
    <name type="synonym">Eumeta japonica</name>
    <dbReference type="NCBI Taxonomy" id="151549"/>
    <lineage>
        <taxon>Eukaryota</taxon>
        <taxon>Metazoa</taxon>
        <taxon>Ecdysozoa</taxon>
        <taxon>Arthropoda</taxon>
        <taxon>Hexapoda</taxon>
        <taxon>Insecta</taxon>
        <taxon>Pterygota</taxon>
        <taxon>Neoptera</taxon>
        <taxon>Endopterygota</taxon>
        <taxon>Lepidoptera</taxon>
        <taxon>Glossata</taxon>
        <taxon>Ditrysia</taxon>
        <taxon>Tineoidea</taxon>
        <taxon>Psychidae</taxon>
        <taxon>Oiketicinae</taxon>
        <taxon>Eumeta</taxon>
    </lineage>
</organism>